<organism evidence="3 4">
    <name type="scientific">Marasmius tenuissimus</name>
    <dbReference type="NCBI Taxonomy" id="585030"/>
    <lineage>
        <taxon>Eukaryota</taxon>
        <taxon>Fungi</taxon>
        <taxon>Dikarya</taxon>
        <taxon>Basidiomycota</taxon>
        <taxon>Agaricomycotina</taxon>
        <taxon>Agaricomycetes</taxon>
        <taxon>Agaricomycetidae</taxon>
        <taxon>Agaricales</taxon>
        <taxon>Marasmiineae</taxon>
        <taxon>Marasmiaceae</taxon>
        <taxon>Marasmius</taxon>
    </lineage>
</organism>
<dbReference type="Proteomes" id="UP001437256">
    <property type="component" value="Unassembled WGS sequence"/>
</dbReference>
<comment type="caution">
    <text evidence="3">The sequence shown here is derived from an EMBL/GenBank/DDBJ whole genome shotgun (WGS) entry which is preliminary data.</text>
</comment>
<evidence type="ECO:0000259" key="2">
    <source>
        <dbReference type="Pfam" id="PF03184"/>
    </source>
</evidence>
<gene>
    <name evidence="3" type="ORF">AAF712_016605</name>
</gene>
<feature type="non-terminal residue" evidence="3">
    <location>
        <position position="986"/>
    </location>
</feature>
<feature type="domain" description="DDE-1" evidence="2">
    <location>
        <begin position="708"/>
        <end position="844"/>
    </location>
</feature>
<protein>
    <recommendedName>
        <fullName evidence="2">DDE-1 domain-containing protein</fullName>
    </recommendedName>
</protein>
<evidence type="ECO:0000313" key="3">
    <source>
        <dbReference type="EMBL" id="KAL0056782.1"/>
    </source>
</evidence>
<feature type="compositionally biased region" description="Basic and acidic residues" evidence="1">
    <location>
        <begin position="943"/>
        <end position="958"/>
    </location>
</feature>
<name>A0ABR2Z688_9AGAR</name>
<feature type="compositionally biased region" description="Polar residues" evidence="1">
    <location>
        <begin position="367"/>
        <end position="376"/>
    </location>
</feature>
<reference evidence="3 4" key="1">
    <citation type="submission" date="2024-05" db="EMBL/GenBank/DDBJ databases">
        <title>A draft genome resource for the thread blight pathogen Marasmius tenuissimus strain MS-2.</title>
        <authorList>
            <person name="Yulfo-Soto G.E."/>
            <person name="Baruah I.K."/>
            <person name="Amoako-Attah I."/>
            <person name="Bukari Y."/>
            <person name="Meinhardt L.W."/>
            <person name="Bailey B.A."/>
            <person name="Cohen S.P."/>
        </authorList>
    </citation>
    <scope>NUCLEOTIDE SEQUENCE [LARGE SCALE GENOMIC DNA]</scope>
    <source>
        <strain evidence="3 4">MS-2</strain>
    </source>
</reference>
<dbReference type="InterPro" id="IPR004875">
    <property type="entry name" value="DDE_SF_endonuclease_dom"/>
</dbReference>
<accession>A0ABR2Z688</accession>
<feature type="region of interest" description="Disordered" evidence="1">
    <location>
        <begin position="226"/>
        <end position="376"/>
    </location>
</feature>
<proteinExistence type="predicted"/>
<evidence type="ECO:0000256" key="1">
    <source>
        <dbReference type="SAM" id="MobiDB-lite"/>
    </source>
</evidence>
<evidence type="ECO:0000313" key="4">
    <source>
        <dbReference type="Proteomes" id="UP001437256"/>
    </source>
</evidence>
<dbReference type="Pfam" id="PF03184">
    <property type="entry name" value="DDE_1"/>
    <property type="match status" value="1"/>
</dbReference>
<sequence length="986" mass="111473">MYDRQLKCRYPLCAALGLVGTKPQLKNLLEECLPQELAAVMPKPSGLAKGTSIYMDLGEDNDDNESNLGRWYKKNKRGTRTYLTLIGIVGAYPELLSTVEEYMLKPVTGPPKHLIERVNHFASLMRGLPKSLPLNPPASESKYHFALDRDDFEERGVLGTVSRALEVTLGQSTDGIITFSERGARVEEDLPKMMKLAVREMNEGDRKVFSEAWLERLIRCAKDCGAKVPKKRKKRSPSSDSGSGSDTDDSLPAVPTKRSKTVLKISDDDDNTSEPIPPATTVTFQPKPPQKPFPTKQTTLNFSKDTRTEEEKKADRVKSMKAADKAKEKWEEQTRREKQTKAEKEKEQNRIRQQRFRENQKARKQRGSSPEANVNDTLMEGSQSQEGEFMSQGDIAGVSRAGYEKWRIERDGTKRGAVVGQAKRTNWFHPFLWSFIERAMKRCDWSPTETAKYLIRQHPALFSTICRQTIGKWKEAGARQWTKKTLNCISYRHALIASGRVGALTRYPQLVGEIKRTIIGLRTSGLIVNVAIARSIILGFIQERHPEILTTGKFTCSERFVRDFLQSALDFTPREGTRAAAKLPDDADEVCERAFFRLVYAMLWEKIPPKLVVNADQMGVYVVPNSSSTWHTKGDRQVDIVAKEEKRAFTLMVASTPTGVLLPFQAIWPGKTKNSLPSKDAEGMEQAQEYGFHFTFAASESNPRSHFSTLKTMKEWIRDVYIPYMEAVVKADPDLDDDQKGIIFIDAYPVHTSKKFIIHVFEEYPNIILIFVPHNCTPKFQPADVGLQRPIKHFIKQQLFMWMANMHKQQISKGKSPKEIKVSTSLPFLRDASVAPLVKAFEWMQGPTGRDLIFKAWKNSTAKNWNLSAECLTGKEAQTALKAYLKSDKDLFTEIENRCGLVRGMDLDSEIPEGPSAEADIDAGHIEDDTNVPLVEVISEMLEPRDEAGENGYRRSEHGEDEDVWAYNDDGSLWRSSGGIPTVDED</sequence>
<feature type="compositionally biased region" description="Basic and acidic residues" evidence="1">
    <location>
        <begin position="304"/>
        <end position="361"/>
    </location>
</feature>
<feature type="region of interest" description="Disordered" evidence="1">
    <location>
        <begin position="943"/>
        <end position="986"/>
    </location>
</feature>
<keyword evidence="4" id="KW-1185">Reference proteome</keyword>
<dbReference type="EMBL" id="JBBXMP010000960">
    <property type="protein sequence ID" value="KAL0056782.1"/>
    <property type="molecule type" value="Genomic_DNA"/>
</dbReference>